<dbReference type="Pfam" id="PF04749">
    <property type="entry name" value="PLAC8"/>
    <property type="match status" value="1"/>
</dbReference>
<dbReference type="InterPro" id="IPR006461">
    <property type="entry name" value="PLAC_motif_containing"/>
</dbReference>
<dbReference type="NCBIfam" id="TIGR01571">
    <property type="entry name" value="A_thal_Cys_rich"/>
    <property type="match status" value="1"/>
</dbReference>
<accession>A0A3Q2Q4Z3</accession>
<evidence type="ECO:0000313" key="2">
    <source>
        <dbReference type="Ensembl" id="ENSFHEP00000021134.1"/>
    </source>
</evidence>
<dbReference type="AlphaFoldDB" id="A0A3Q2Q4Z3"/>
<dbReference type="Ensembl" id="ENSFHET00000030816.1">
    <property type="protein sequence ID" value="ENSFHEP00000021134.1"/>
    <property type="gene ID" value="ENSFHEG00000023198.1"/>
</dbReference>
<reference evidence="2" key="2">
    <citation type="submission" date="2025-09" db="UniProtKB">
        <authorList>
            <consortium name="Ensembl"/>
        </authorList>
    </citation>
    <scope>IDENTIFICATION</scope>
</reference>
<evidence type="ECO:0000313" key="3">
    <source>
        <dbReference type="Proteomes" id="UP000265000"/>
    </source>
</evidence>
<protein>
    <submittedName>
        <fullName evidence="2">Cornifelin-like</fullName>
    </submittedName>
</protein>
<organism evidence="2 3">
    <name type="scientific">Fundulus heteroclitus</name>
    <name type="common">Killifish</name>
    <name type="synonym">Mummichog</name>
    <dbReference type="NCBI Taxonomy" id="8078"/>
    <lineage>
        <taxon>Eukaryota</taxon>
        <taxon>Metazoa</taxon>
        <taxon>Chordata</taxon>
        <taxon>Craniata</taxon>
        <taxon>Vertebrata</taxon>
        <taxon>Euteleostomi</taxon>
        <taxon>Actinopterygii</taxon>
        <taxon>Neopterygii</taxon>
        <taxon>Teleostei</taxon>
        <taxon>Neoteleostei</taxon>
        <taxon>Acanthomorphata</taxon>
        <taxon>Ovalentaria</taxon>
        <taxon>Atherinomorphae</taxon>
        <taxon>Cyprinodontiformes</taxon>
        <taxon>Fundulidae</taxon>
        <taxon>Fundulus</taxon>
    </lineage>
</organism>
<dbReference type="PANTHER" id="PTHR15907">
    <property type="entry name" value="DUF614 FAMILY PROTEIN-RELATED"/>
    <property type="match status" value="1"/>
</dbReference>
<comment type="similarity">
    <text evidence="1">Belongs to the cornifelin family.</text>
</comment>
<evidence type="ECO:0000256" key="1">
    <source>
        <dbReference type="ARBA" id="ARBA00009024"/>
    </source>
</evidence>
<dbReference type="STRING" id="8078.ENSFHEP00000021134"/>
<dbReference type="GeneTree" id="ENSGT00940000163701"/>
<name>A0A3Q2Q4Z3_FUNHE</name>
<reference evidence="2" key="1">
    <citation type="submission" date="2025-08" db="UniProtKB">
        <authorList>
            <consortium name="Ensembl"/>
        </authorList>
    </citation>
    <scope>IDENTIFICATION</scope>
</reference>
<proteinExistence type="inferred from homology"/>
<sequence length="147" mass="16460">MFFNLLKKGHYHLHKKQPNFGEEMSGETDWTSDLCNCCDDTKSCCYGFWCCPCLACTVAGNFNQNRCLPLCDICSPAVMSAFGIPLCVPPAGLALRVGVRYKYNIKGSLCKDIATSCICVWCSWCQLHRELKYRKVGPAVVNMQPTK</sequence>
<dbReference type="Proteomes" id="UP000265000">
    <property type="component" value="Unplaced"/>
</dbReference>
<keyword evidence="3" id="KW-1185">Reference proteome</keyword>